<evidence type="ECO:0000256" key="4">
    <source>
        <dbReference type="ARBA" id="ARBA00001947"/>
    </source>
</evidence>
<evidence type="ECO:0000313" key="15">
    <source>
        <dbReference type="EMBL" id="SNX73551.1"/>
    </source>
</evidence>
<dbReference type="Pfam" id="PF00834">
    <property type="entry name" value="Ribul_P_3_epim"/>
    <property type="match status" value="1"/>
</dbReference>
<proteinExistence type="inferred from homology"/>
<feature type="binding site" evidence="10 13">
    <location>
        <position position="176"/>
    </location>
    <ligand>
        <name>a divalent metal cation</name>
        <dbReference type="ChEBI" id="CHEBI:60240"/>
    </ligand>
</feature>
<dbReference type="InterPro" id="IPR000056">
    <property type="entry name" value="Ribul_P_3_epim-like"/>
</dbReference>
<dbReference type="GO" id="GO:0006098">
    <property type="term" value="P:pentose-phosphate shunt"/>
    <property type="evidence" value="ECO:0007669"/>
    <property type="project" value="UniProtKB-UniRule"/>
</dbReference>
<keyword evidence="13" id="KW-0170">Cobalt</keyword>
<dbReference type="EC" id="5.1.3.1" evidence="7 10"/>
<comment type="cofactor">
    <cofactor evidence="5">
        <name>Fe(2+)</name>
        <dbReference type="ChEBI" id="CHEBI:29033"/>
    </cofactor>
</comment>
<feature type="binding site" evidence="14">
    <location>
        <position position="178"/>
    </location>
    <ligand>
        <name>substrate</name>
    </ligand>
</feature>
<gene>
    <name evidence="10" type="primary">rpe</name>
    <name evidence="15" type="ORF">SAMN05877753_107121</name>
</gene>
<comment type="pathway">
    <text evidence="10">Carbohydrate degradation.</text>
</comment>
<feature type="binding site" evidence="10 13">
    <location>
        <position position="67"/>
    </location>
    <ligand>
        <name>a divalent metal cation</name>
        <dbReference type="ChEBI" id="CHEBI:60240"/>
    </ligand>
</feature>
<reference evidence="15 16" key="1">
    <citation type="submission" date="2017-08" db="EMBL/GenBank/DDBJ databases">
        <authorList>
            <person name="de Groot N.N."/>
        </authorList>
    </citation>
    <scope>NUCLEOTIDE SEQUENCE [LARGE SCALE GENOMIC DNA]</scope>
    <source>
        <strain evidence="15 16">JC228</strain>
    </source>
</reference>
<feature type="binding site" evidence="10">
    <location>
        <begin position="176"/>
        <end position="178"/>
    </location>
    <ligand>
        <name>substrate</name>
    </ligand>
</feature>
<comment type="function">
    <text evidence="10">Catalyzes the reversible epimerization of D-ribulose 5-phosphate to D-xylulose 5-phosphate.</text>
</comment>
<evidence type="ECO:0000256" key="14">
    <source>
        <dbReference type="PIRSR" id="PIRSR001461-3"/>
    </source>
</evidence>
<dbReference type="Gene3D" id="3.20.20.70">
    <property type="entry name" value="Aldolase class I"/>
    <property type="match status" value="1"/>
</dbReference>
<protein>
    <recommendedName>
        <fullName evidence="7 10">Ribulose-phosphate 3-epimerase</fullName>
        <ecNumber evidence="7 10">5.1.3.1</ecNumber>
    </recommendedName>
</protein>
<dbReference type="FunFam" id="3.20.20.70:FF:000004">
    <property type="entry name" value="Ribulose-phosphate 3-epimerase"/>
    <property type="match status" value="1"/>
</dbReference>
<evidence type="ECO:0000256" key="6">
    <source>
        <dbReference type="ARBA" id="ARBA00009541"/>
    </source>
</evidence>
<feature type="binding site" evidence="10 13">
    <location>
        <position position="36"/>
    </location>
    <ligand>
        <name>a divalent metal cation</name>
        <dbReference type="ChEBI" id="CHEBI:60240"/>
    </ligand>
</feature>
<feature type="binding site" evidence="10 14">
    <location>
        <begin position="198"/>
        <end position="199"/>
    </location>
    <ligand>
        <name>substrate</name>
    </ligand>
</feature>
<evidence type="ECO:0000256" key="2">
    <source>
        <dbReference type="ARBA" id="ARBA00001936"/>
    </source>
</evidence>
<dbReference type="GO" id="GO:0005737">
    <property type="term" value="C:cytoplasm"/>
    <property type="evidence" value="ECO:0007669"/>
    <property type="project" value="UniProtKB-ARBA"/>
</dbReference>
<dbReference type="PROSITE" id="PS01086">
    <property type="entry name" value="RIBUL_P_3_EPIMER_2"/>
    <property type="match status" value="1"/>
</dbReference>
<evidence type="ECO:0000256" key="13">
    <source>
        <dbReference type="PIRSR" id="PIRSR001461-2"/>
    </source>
</evidence>
<feature type="binding site" evidence="10 14">
    <location>
        <begin position="143"/>
        <end position="146"/>
    </location>
    <ligand>
        <name>substrate</name>
    </ligand>
</feature>
<feature type="binding site" evidence="10 13">
    <location>
        <position position="34"/>
    </location>
    <ligand>
        <name>a divalent metal cation</name>
        <dbReference type="ChEBI" id="CHEBI:60240"/>
    </ligand>
</feature>
<dbReference type="PIRSF" id="PIRSF001461">
    <property type="entry name" value="RPE"/>
    <property type="match status" value="1"/>
</dbReference>
<keyword evidence="8 10" id="KW-0479">Metal-binding</keyword>
<evidence type="ECO:0000256" key="12">
    <source>
        <dbReference type="PIRSR" id="PIRSR001461-1"/>
    </source>
</evidence>
<evidence type="ECO:0000256" key="8">
    <source>
        <dbReference type="ARBA" id="ARBA00022723"/>
    </source>
</evidence>
<comment type="cofactor">
    <cofactor evidence="3">
        <name>Co(2+)</name>
        <dbReference type="ChEBI" id="CHEBI:48828"/>
    </cofactor>
</comment>
<dbReference type="PROSITE" id="PS01085">
    <property type="entry name" value="RIBUL_P_3_EPIMER_1"/>
    <property type="match status" value="1"/>
</dbReference>
<keyword evidence="13" id="KW-0862">Zinc</keyword>
<comment type="similarity">
    <text evidence="6 10 11">Belongs to the ribulose-phosphate 3-epimerase family.</text>
</comment>
<evidence type="ECO:0000256" key="3">
    <source>
        <dbReference type="ARBA" id="ARBA00001941"/>
    </source>
</evidence>
<dbReference type="NCBIfam" id="NF004076">
    <property type="entry name" value="PRK05581.1-4"/>
    <property type="match status" value="1"/>
</dbReference>
<dbReference type="EMBL" id="OAOP01000007">
    <property type="protein sequence ID" value="SNX73551.1"/>
    <property type="molecule type" value="Genomic_DNA"/>
</dbReference>
<dbReference type="GO" id="GO:0019323">
    <property type="term" value="P:pentose catabolic process"/>
    <property type="evidence" value="ECO:0007669"/>
    <property type="project" value="UniProtKB-UniRule"/>
</dbReference>
<organism evidence="15 16">
    <name type="scientific">Bacillus oleivorans</name>
    <dbReference type="NCBI Taxonomy" id="1448271"/>
    <lineage>
        <taxon>Bacteria</taxon>
        <taxon>Bacillati</taxon>
        <taxon>Bacillota</taxon>
        <taxon>Bacilli</taxon>
        <taxon>Bacillales</taxon>
        <taxon>Bacillaceae</taxon>
        <taxon>Bacillus</taxon>
    </lineage>
</organism>
<accession>A0A285D162</accession>
<keyword evidence="13" id="KW-0464">Manganese</keyword>
<dbReference type="CDD" id="cd00429">
    <property type="entry name" value="RPE"/>
    <property type="match status" value="1"/>
</dbReference>
<feature type="active site" description="Proton acceptor" evidence="10 12">
    <location>
        <position position="36"/>
    </location>
</feature>
<evidence type="ECO:0000256" key="7">
    <source>
        <dbReference type="ARBA" id="ARBA00013188"/>
    </source>
</evidence>
<dbReference type="PANTHER" id="PTHR11749">
    <property type="entry name" value="RIBULOSE-5-PHOSPHATE-3-EPIMERASE"/>
    <property type="match status" value="1"/>
</dbReference>
<dbReference type="InterPro" id="IPR011060">
    <property type="entry name" value="RibuloseP-bd_barrel"/>
</dbReference>
<dbReference type="RefSeq" id="WP_097159543.1">
    <property type="nucleotide sequence ID" value="NZ_JBEPMQ010000007.1"/>
</dbReference>
<dbReference type="GO" id="GO:0046872">
    <property type="term" value="F:metal ion binding"/>
    <property type="evidence" value="ECO:0007669"/>
    <property type="project" value="UniProtKB-UniRule"/>
</dbReference>
<evidence type="ECO:0000256" key="5">
    <source>
        <dbReference type="ARBA" id="ARBA00001954"/>
    </source>
</evidence>
<dbReference type="AlphaFoldDB" id="A0A285D162"/>
<dbReference type="InterPro" id="IPR026019">
    <property type="entry name" value="Ribul_P_3_epim"/>
</dbReference>
<comment type="cofactor">
    <cofactor evidence="4">
        <name>Zn(2+)</name>
        <dbReference type="ChEBI" id="CHEBI:29105"/>
    </cofactor>
</comment>
<dbReference type="GO" id="GO:0004750">
    <property type="term" value="F:D-ribulose-phosphate 3-epimerase activity"/>
    <property type="evidence" value="ECO:0007669"/>
    <property type="project" value="UniProtKB-UniRule"/>
</dbReference>
<feature type="active site" description="Proton donor" evidence="10 12">
    <location>
        <position position="176"/>
    </location>
</feature>
<feature type="binding site" evidence="10 14">
    <location>
        <position position="67"/>
    </location>
    <ligand>
        <name>substrate</name>
    </ligand>
</feature>
<dbReference type="InterPro" id="IPR013785">
    <property type="entry name" value="Aldolase_TIM"/>
</dbReference>
<dbReference type="SUPFAM" id="SSF51366">
    <property type="entry name" value="Ribulose-phoshate binding barrel"/>
    <property type="match status" value="1"/>
</dbReference>
<keyword evidence="16" id="KW-1185">Reference proteome</keyword>
<comment type="cofactor">
    <cofactor evidence="10 13">
        <name>a divalent metal cation</name>
        <dbReference type="ChEBI" id="CHEBI:60240"/>
    </cofactor>
    <text evidence="10 13">Binds 1 divalent metal cation per subunit.</text>
</comment>
<dbReference type="NCBIfam" id="TIGR01163">
    <property type="entry name" value="rpe"/>
    <property type="match status" value="1"/>
</dbReference>
<name>A0A285D162_9BACI</name>
<sequence length="222" mass="23948">MNAIKVAPSILSADFARLGEEVKALENLGADWIHVDVMDGHFVPNITMGPLVVEALKPITKLPLDVHLMIEHPESFLEQFVRAGADSISVHVETCTHLHRVVQSINQLGVKSGVVLNPATPIEMIQHVIDEVDFVLLMTVNPGFGGQPFIHQVLPKIKKLRDLAHSIGKELDIEVDGGITEETAQLCRDAGATILVAGSAIFGANDRRAAIHAIRGETSAIS</sequence>
<keyword evidence="10 11" id="KW-0119">Carbohydrate metabolism</keyword>
<feature type="binding site" evidence="10 14">
    <location>
        <position position="9"/>
    </location>
    <ligand>
        <name>substrate</name>
    </ligand>
</feature>
<comment type="cofactor">
    <cofactor evidence="2">
        <name>Mn(2+)</name>
        <dbReference type="ChEBI" id="CHEBI:29035"/>
    </cofactor>
</comment>
<evidence type="ECO:0000256" key="11">
    <source>
        <dbReference type="PIRNR" id="PIRNR001461"/>
    </source>
</evidence>
<keyword evidence="9 10" id="KW-0413">Isomerase</keyword>
<comment type="catalytic activity">
    <reaction evidence="1 10 11">
        <text>D-ribulose 5-phosphate = D-xylulose 5-phosphate</text>
        <dbReference type="Rhea" id="RHEA:13677"/>
        <dbReference type="ChEBI" id="CHEBI:57737"/>
        <dbReference type="ChEBI" id="CHEBI:58121"/>
        <dbReference type="EC" id="5.1.3.1"/>
    </reaction>
</comment>
<evidence type="ECO:0000256" key="1">
    <source>
        <dbReference type="ARBA" id="ARBA00001782"/>
    </source>
</evidence>
<dbReference type="HAMAP" id="MF_02227">
    <property type="entry name" value="RPE"/>
    <property type="match status" value="1"/>
</dbReference>
<dbReference type="Proteomes" id="UP000219546">
    <property type="component" value="Unassembled WGS sequence"/>
</dbReference>
<evidence type="ECO:0000313" key="16">
    <source>
        <dbReference type="Proteomes" id="UP000219546"/>
    </source>
</evidence>
<dbReference type="OrthoDB" id="1645589at2"/>
<evidence type="ECO:0000256" key="10">
    <source>
        <dbReference type="HAMAP-Rule" id="MF_02227"/>
    </source>
</evidence>
<evidence type="ECO:0000256" key="9">
    <source>
        <dbReference type="ARBA" id="ARBA00023235"/>
    </source>
</evidence>